<dbReference type="AlphaFoldDB" id="A0A6N7LTW6"/>
<evidence type="ECO:0000313" key="2">
    <source>
        <dbReference type="EMBL" id="MQX53918.1"/>
    </source>
</evidence>
<accession>A0A6N7LTW6</accession>
<evidence type="ECO:0000313" key="3">
    <source>
        <dbReference type="Proteomes" id="UP000469421"/>
    </source>
</evidence>
<keyword evidence="3" id="KW-1185">Reference proteome</keyword>
<comment type="caution">
    <text evidence="2">The sequence shown here is derived from an EMBL/GenBank/DDBJ whole genome shotgun (WGS) entry which is preliminary data.</text>
</comment>
<name>A0A6N7LTW6_9GAMM</name>
<feature type="signal peptide" evidence="1">
    <location>
        <begin position="1"/>
        <end position="19"/>
    </location>
</feature>
<sequence length="174" mass="18352">MKQFGVFLLALLGVTQAQAAELTTFQAGDPIYASELNGNFQELEARINALTANVSHSEQGLAGEPFNYFLPDNGAGGYFTLETGYDYYITDAIWPLGVMSESSCNGALIAKVRTAAQIILEVPARGGGATCGHIGDAVSLQTPIVIKNGEPVGAVDSRSRGVRIIGYRVPISTP</sequence>
<reference evidence="2 3" key="1">
    <citation type="submission" date="2019-10" db="EMBL/GenBank/DDBJ databases">
        <title>Alcanivorax sp.PA15-N-34 draft genome sequence.</title>
        <authorList>
            <person name="Liao X."/>
            <person name="Shao Z."/>
        </authorList>
    </citation>
    <scope>NUCLEOTIDE SEQUENCE [LARGE SCALE GENOMIC DNA]</scope>
    <source>
        <strain evidence="2 3">PA15-N-34</strain>
    </source>
</reference>
<evidence type="ECO:0000256" key="1">
    <source>
        <dbReference type="SAM" id="SignalP"/>
    </source>
</evidence>
<keyword evidence="1" id="KW-0732">Signal</keyword>
<feature type="chain" id="PRO_5026708888" evidence="1">
    <location>
        <begin position="20"/>
        <end position="174"/>
    </location>
</feature>
<organism evidence="2 3">
    <name type="scientific">Alcanivorax sediminis</name>
    <dbReference type="NCBI Taxonomy" id="2663008"/>
    <lineage>
        <taxon>Bacteria</taxon>
        <taxon>Pseudomonadati</taxon>
        <taxon>Pseudomonadota</taxon>
        <taxon>Gammaproteobacteria</taxon>
        <taxon>Oceanospirillales</taxon>
        <taxon>Alcanivoracaceae</taxon>
        <taxon>Alcanivorax</taxon>
    </lineage>
</organism>
<dbReference type="EMBL" id="WIRE01000001">
    <property type="protein sequence ID" value="MQX53918.1"/>
    <property type="molecule type" value="Genomic_DNA"/>
</dbReference>
<dbReference type="RefSeq" id="WP_153501257.1">
    <property type="nucleotide sequence ID" value="NZ_WIRE01000001.1"/>
</dbReference>
<dbReference type="Proteomes" id="UP000469421">
    <property type="component" value="Unassembled WGS sequence"/>
</dbReference>
<gene>
    <name evidence="2" type="ORF">GFN93_11705</name>
</gene>
<protein>
    <submittedName>
        <fullName evidence="2">Uncharacterized protein</fullName>
    </submittedName>
</protein>
<proteinExistence type="predicted"/>